<name>A0AAV8A437_9EUKA</name>
<reference evidence="1" key="1">
    <citation type="submission" date="2022-08" db="EMBL/GenBank/DDBJ databases">
        <title>Novel sulphate-reducing endosymbionts in the free-living metamonad Anaeramoeba.</title>
        <authorList>
            <person name="Jerlstrom-Hultqvist J."/>
            <person name="Cepicka I."/>
            <person name="Gallot-Lavallee L."/>
            <person name="Salas-Leiva D."/>
            <person name="Curtis B.A."/>
            <person name="Zahonova K."/>
            <person name="Pipaliya S."/>
            <person name="Dacks J."/>
            <person name="Roger A.J."/>
        </authorList>
    </citation>
    <scope>NUCLEOTIDE SEQUENCE</scope>
    <source>
        <strain evidence="1">Busselton2</strain>
    </source>
</reference>
<gene>
    <name evidence="1" type="ORF">M0812_07813</name>
</gene>
<proteinExistence type="predicted"/>
<protein>
    <submittedName>
        <fullName evidence="1">Uncharacterized protein</fullName>
    </submittedName>
</protein>
<organism evidence="1 2">
    <name type="scientific">Anaeramoeba flamelloides</name>
    <dbReference type="NCBI Taxonomy" id="1746091"/>
    <lineage>
        <taxon>Eukaryota</taxon>
        <taxon>Metamonada</taxon>
        <taxon>Anaeramoebidae</taxon>
        <taxon>Anaeramoeba</taxon>
    </lineage>
</organism>
<evidence type="ECO:0000313" key="2">
    <source>
        <dbReference type="Proteomes" id="UP001146793"/>
    </source>
</evidence>
<evidence type="ECO:0000313" key="1">
    <source>
        <dbReference type="EMBL" id="KAJ3447009.1"/>
    </source>
</evidence>
<sequence length="317" mass="37056">MINEILKLQDILQERKKDMRIENQIGVIDDILGLIKLYSAGLTEFNIREEDLQIPVLVRQEQQTSKKIICLRNQMIKLFIRTHKLCTTPLSGKVKQLKTKFKNSKSLTGKDIALLSLLGKKGTNLELVHNIFKSDLDQFLEWAWKQMASKASPRNLSQIYQFCSITKYTCEETQDFHEIIQGSPKTVLLSKHFINLRLSGNDLEMKKRILKQIDWNNTKNRKYLLISIYLSIFLKKHDTTRSDTGIFLNAVREEMEQYIQTDKKKLENSISSYIGNIGVKELMFLSKRQMITNDFFIKSMTEIFILKNMQHPGLFEN</sequence>
<accession>A0AAV8A437</accession>
<dbReference type="AlphaFoldDB" id="A0AAV8A437"/>
<dbReference type="EMBL" id="JANTQA010000017">
    <property type="protein sequence ID" value="KAJ3447009.1"/>
    <property type="molecule type" value="Genomic_DNA"/>
</dbReference>
<comment type="caution">
    <text evidence="1">The sequence shown here is derived from an EMBL/GenBank/DDBJ whole genome shotgun (WGS) entry which is preliminary data.</text>
</comment>
<dbReference type="Proteomes" id="UP001146793">
    <property type="component" value="Unassembled WGS sequence"/>
</dbReference>